<dbReference type="NCBIfam" id="TIGR00254">
    <property type="entry name" value="GGDEF"/>
    <property type="match status" value="1"/>
</dbReference>
<dbReference type="SMART" id="SM00086">
    <property type="entry name" value="PAC"/>
    <property type="match status" value="1"/>
</dbReference>
<dbReference type="CDD" id="cd01949">
    <property type="entry name" value="GGDEF"/>
    <property type="match status" value="1"/>
</dbReference>
<dbReference type="Gene3D" id="3.30.450.20">
    <property type="entry name" value="PAS domain"/>
    <property type="match status" value="1"/>
</dbReference>
<feature type="transmembrane region" description="Helical" evidence="6">
    <location>
        <begin position="133"/>
        <end position="151"/>
    </location>
</feature>
<dbReference type="InterPro" id="IPR043128">
    <property type="entry name" value="Rev_trsase/Diguanyl_cyclase"/>
</dbReference>
<dbReference type="InterPro" id="IPR000700">
    <property type="entry name" value="PAS-assoc_C"/>
</dbReference>
<dbReference type="Gene3D" id="3.30.70.270">
    <property type="match status" value="1"/>
</dbReference>
<dbReference type="EC" id="2.7.7.65" evidence="10"/>
<keyword evidence="11" id="KW-1185">Reference proteome</keyword>
<dbReference type="PROSITE" id="PS50113">
    <property type="entry name" value="PAC"/>
    <property type="match status" value="1"/>
</dbReference>
<sequence length="502" mass="56985">MLKDFVLNGTILISVFSIFGSLQKKHHFNQHSPFRIKFIWGILFGLLGVLLMFYSIKIDANTIADLRHLATVFAAAMGGMLPALISAFVISVGRILLFGVSQSSLVAAILMIVIGISCGLMSRMKLSFLHRSFWMNIVSLLIISSSFYINIKDDEKLLQIFIFHFTISLIGGLFAFQIIQYYKNSNKNLYKLKISEQNYRQLANQYQSVVNNVKEVIYQTNEKGDWTFLNPSWTEITGFTVVESIGKNYADYVYTSDQGNPKDQYQSFPIEKGHKKYEIRVITKEGGFKWLEVYSRFSYDEHGNLAGTLGTLYDISDRKKMEEELTAASIIDGLTGISNRRHFNDMITQKWKSCLRSKKELSLIMLDIDYFKLYNDTYGHQVGDECIRHVAQTISHVLMRPDDAVFRYGGEEFAVILPETNAEGAEVVANNICLSLADLNLPHHTSKVSSLVTVSIGLATVKPQPAQSYNDLINQADKALYMAKGLGRNCVRHYRDFIELHI</sequence>
<evidence type="ECO:0000256" key="2">
    <source>
        <dbReference type="ARBA" id="ARBA00022475"/>
    </source>
</evidence>
<dbReference type="NCBIfam" id="TIGR00229">
    <property type="entry name" value="sensory_box"/>
    <property type="match status" value="1"/>
</dbReference>
<dbReference type="InterPro" id="IPR000014">
    <property type="entry name" value="PAS"/>
</dbReference>
<dbReference type="InterPro" id="IPR050469">
    <property type="entry name" value="Diguanylate_Cyclase"/>
</dbReference>
<feature type="transmembrane region" description="Helical" evidence="6">
    <location>
        <begin position="68"/>
        <end position="90"/>
    </location>
</feature>
<dbReference type="SUPFAM" id="SSF55073">
    <property type="entry name" value="Nucleotide cyclase"/>
    <property type="match status" value="1"/>
</dbReference>
<keyword evidence="10" id="KW-0548">Nucleotidyltransferase</keyword>
<dbReference type="Pfam" id="PF00989">
    <property type="entry name" value="PAS"/>
    <property type="match status" value="1"/>
</dbReference>
<dbReference type="PANTHER" id="PTHR45138:SF24">
    <property type="entry name" value="DIGUANYLATE CYCLASE DGCC-RELATED"/>
    <property type="match status" value="1"/>
</dbReference>
<evidence type="ECO:0000256" key="3">
    <source>
        <dbReference type="ARBA" id="ARBA00022692"/>
    </source>
</evidence>
<feature type="transmembrane region" description="Helical" evidence="6">
    <location>
        <begin position="157"/>
        <end position="182"/>
    </location>
</feature>
<dbReference type="PROSITE" id="PS50112">
    <property type="entry name" value="PAS"/>
    <property type="match status" value="1"/>
</dbReference>
<dbReference type="Pfam" id="PF07694">
    <property type="entry name" value="5TM-5TMR_LYT"/>
    <property type="match status" value="1"/>
</dbReference>
<keyword evidence="10" id="KW-0808">Transferase</keyword>
<keyword evidence="2" id="KW-1003">Cell membrane</keyword>
<keyword evidence="4 6" id="KW-1133">Transmembrane helix</keyword>
<feature type="domain" description="PAS" evidence="7">
    <location>
        <begin position="202"/>
        <end position="258"/>
    </location>
</feature>
<evidence type="ECO:0000259" key="9">
    <source>
        <dbReference type="PROSITE" id="PS50887"/>
    </source>
</evidence>
<gene>
    <name evidence="10" type="ORF">ACFYKT_01835</name>
</gene>
<evidence type="ECO:0000256" key="1">
    <source>
        <dbReference type="ARBA" id="ARBA00004651"/>
    </source>
</evidence>
<dbReference type="InterPro" id="IPR001610">
    <property type="entry name" value="PAC"/>
</dbReference>
<evidence type="ECO:0000256" key="6">
    <source>
        <dbReference type="SAM" id="Phobius"/>
    </source>
</evidence>
<feature type="transmembrane region" description="Helical" evidence="6">
    <location>
        <begin position="96"/>
        <end position="121"/>
    </location>
</feature>
<protein>
    <submittedName>
        <fullName evidence="10">Diguanylate cyclase domain-containing protein</fullName>
        <ecNumber evidence="10">2.7.7.65</ecNumber>
    </submittedName>
</protein>
<proteinExistence type="predicted"/>
<organism evidence="10 11">
    <name type="scientific">Cytobacillus mangrovibacter</name>
    <dbReference type="NCBI Taxonomy" id="3299024"/>
    <lineage>
        <taxon>Bacteria</taxon>
        <taxon>Bacillati</taxon>
        <taxon>Bacillota</taxon>
        <taxon>Bacilli</taxon>
        <taxon>Bacillales</taxon>
        <taxon>Bacillaceae</taxon>
        <taxon>Cytobacillus</taxon>
    </lineage>
</organism>
<dbReference type="SUPFAM" id="SSF55785">
    <property type="entry name" value="PYP-like sensor domain (PAS domain)"/>
    <property type="match status" value="1"/>
</dbReference>
<dbReference type="SMART" id="SM00267">
    <property type="entry name" value="GGDEF"/>
    <property type="match status" value="1"/>
</dbReference>
<dbReference type="InterPro" id="IPR035965">
    <property type="entry name" value="PAS-like_dom_sf"/>
</dbReference>
<comment type="caution">
    <text evidence="10">The sequence shown here is derived from an EMBL/GenBank/DDBJ whole genome shotgun (WGS) entry which is preliminary data.</text>
</comment>
<keyword evidence="3 6" id="KW-0812">Transmembrane</keyword>
<dbReference type="GO" id="GO:0052621">
    <property type="term" value="F:diguanylate cyclase activity"/>
    <property type="evidence" value="ECO:0007669"/>
    <property type="project" value="UniProtKB-EC"/>
</dbReference>
<feature type="transmembrane region" description="Helical" evidence="6">
    <location>
        <begin position="34"/>
        <end position="56"/>
    </location>
</feature>
<dbReference type="EMBL" id="JBIACJ010000001">
    <property type="protein sequence ID" value="MFE8695090.1"/>
    <property type="molecule type" value="Genomic_DNA"/>
</dbReference>
<dbReference type="InterPro" id="IPR029787">
    <property type="entry name" value="Nucleotide_cyclase"/>
</dbReference>
<accession>A0ABW6JVG3</accession>
<dbReference type="SMART" id="SM00091">
    <property type="entry name" value="PAS"/>
    <property type="match status" value="1"/>
</dbReference>
<feature type="domain" description="GGDEF" evidence="9">
    <location>
        <begin position="359"/>
        <end position="496"/>
    </location>
</feature>
<reference evidence="10 11" key="1">
    <citation type="submission" date="2024-08" db="EMBL/GenBank/DDBJ databases">
        <title>Two novel Cytobacillus novel species.</title>
        <authorList>
            <person name="Liu G."/>
        </authorList>
    </citation>
    <scope>NUCLEOTIDE SEQUENCE [LARGE SCALE GENOMIC DNA]</scope>
    <source>
        <strain evidence="10 11">FJAT-53684</strain>
    </source>
</reference>
<feature type="domain" description="PAC" evidence="8">
    <location>
        <begin position="275"/>
        <end position="327"/>
    </location>
</feature>
<name>A0ABW6JVG3_9BACI</name>
<dbReference type="InterPro" id="IPR013767">
    <property type="entry name" value="PAS_fold"/>
</dbReference>
<dbReference type="InterPro" id="IPR011620">
    <property type="entry name" value="Sig_transdc_His_kinase_LytS_TM"/>
</dbReference>
<evidence type="ECO:0000313" key="10">
    <source>
        <dbReference type="EMBL" id="MFE8695090.1"/>
    </source>
</evidence>
<dbReference type="InterPro" id="IPR000160">
    <property type="entry name" value="GGDEF_dom"/>
</dbReference>
<dbReference type="Pfam" id="PF00990">
    <property type="entry name" value="GGDEF"/>
    <property type="match status" value="1"/>
</dbReference>
<dbReference type="PROSITE" id="PS50887">
    <property type="entry name" value="GGDEF"/>
    <property type="match status" value="1"/>
</dbReference>
<dbReference type="CDD" id="cd00130">
    <property type="entry name" value="PAS"/>
    <property type="match status" value="1"/>
</dbReference>
<dbReference type="Proteomes" id="UP001601058">
    <property type="component" value="Unassembled WGS sequence"/>
</dbReference>
<dbReference type="PANTHER" id="PTHR45138">
    <property type="entry name" value="REGULATORY COMPONENTS OF SENSORY TRANSDUCTION SYSTEM"/>
    <property type="match status" value="1"/>
</dbReference>
<evidence type="ECO:0000256" key="5">
    <source>
        <dbReference type="ARBA" id="ARBA00023136"/>
    </source>
</evidence>
<evidence type="ECO:0000259" key="8">
    <source>
        <dbReference type="PROSITE" id="PS50113"/>
    </source>
</evidence>
<keyword evidence="5 6" id="KW-0472">Membrane</keyword>
<evidence type="ECO:0000313" key="11">
    <source>
        <dbReference type="Proteomes" id="UP001601058"/>
    </source>
</evidence>
<feature type="transmembrane region" description="Helical" evidence="6">
    <location>
        <begin position="5"/>
        <end position="22"/>
    </location>
</feature>
<dbReference type="RefSeq" id="WP_389214575.1">
    <property type="nucleotide sequence ID" value="NZ_JBIACJ010000001.1"/>
</dbReference>
<comment type="subcellular location">
    <subcellularLocation>
        <location evidence="1">Cell membrane</location>
        <topology evidence="1">Multi-pass membrane protein</topology>
    </subcellularLocation>
</comment>
<evidence type="ECO:0000259" key="7">
    <source>
        <dbReference type="PROSITE" id="PS50112"/>
    </source>
</evidence>
<evidence type="ECO:0000256" key="4">
    <source>
        <dbReference type="ARBA" id="ARBA00022989"/>
    </source>
</evidence>